<dbReference type="RefSeq" id="WP_343331389.1">
    <property type="nucleotide sequence ID" value="NZ_JAPOHD010000005.1"/>
</dbReference>
<keyword evidence="3" id="KW-1185">Reference proteome</keyword>
<dbReference type="EMBL" id="JAPOHD010000005">
    <property type="protein sequence ID" value="MCY1719052.1"/>
    <property type="molecule type" value="Genomic_DNA"/>
</dbReference>
<dbReference type="InterPro" id="IPR000073">
    <property type="entry name" value="AB_hydrolase_1"/>
</dbReference>
<name>A0A9X3J4P6_9BACT</name>
<proteinExistence type="predicted"/>
<reference evidence="2" key="1">
    <citation type="submission" date="2022-11" db="EMBL/GenBank/DDBJ databases">
        <title>Marilongibacter aestuarii gen. nov., sp. nov., isolated from tidal flat sediment.</title>
        <authorList>
            <person name="Jiayan W."/>
        </authorList>
    </citation>
    <scope>NUCLEOTIDE SEQUENCE</scope>
    <source>
        <strain evidence="2">Z1-6</strain>
    </source>
</reference>
<sequence length="321" mass="36491">MKTFIKLLFFMACMAIMVDCEKEELIPNDSSLKKATIVNHDAPGLDHERFVTMKETGLTVHYRIIGKGPIDMIFIPGWTNPLTVYTKQFEYFRDKARCIYIDLPGTGMSNAPSPATPLNPEATGPQYTMELMAEAVYAVAKKEGLHSFVGVGFSMGPCVLSVFERHYPGMIEKLVVIDGGIDPWPTDPVEWQTRYDNREANYLEQLNWDLATKQFLAGFLVPPGSPDDLLEFVEYFYTFPSDILANTSYHSDSESANELVEWNVPILCFFSGPAMDYANMIYPGNQFYEFSGGGHCIQWVFHEDINPIMWEFVKDRPGKKY</sequence>
<dbReference type="PANTHER" id="PTHR43798">
    <property type="entry name" value="MONOACYLGLYCEROL LIPASE"/>
    <property type="match status" value="1"/>
</dbReference>
<dbReference type="InterPro" id="IPR050266">
    <property type="entry name" value="AB_hydrolase_sf"/>
</dbReference>
<accession>A0A9X3J4P6</accession>
<dbReference type="SUPFAM" id="SSF53474">
    <property type="entry name" value="alpha/beta-Hydrolases"/>
    <property type="match status" value="1"/>
</dbReference>
<comment type="caution">
    <text evidence="2">The sequence shown here is derived from an EMBL/GenBank/DDBJ whole genome shotgun (WGS) entry which is preliminary data.</text>
</comment>
<evidence type="ECO:0000313" key="2">
    <source>
        <dbReference type="EMBL" id="MCY1719052.1"/>
    </source>
</evidence>
<evidence type="ECO:0000259" key="1">
    <source>
        <dbReference type="Pfam" id="PF00561"/>
    </source>
</evidence>
<dbReference type="Pfam" id="PF00561">
    <property type="entry name" value="Abhydrolase_1"/>
    <property type="match status" value="1"/>
</dbReference>
<dbReference type="Proteomes" id="UP001145087">
    <property type="component" value="Unassembled WGS sequence"/>
</dbReference>
<dbReference type="GO" id="GO:0016787">
    <property type="term" value="F:hydrolase activity"/>
    <property type="evidence" value="ECO:0007669"/>
    <property type="project" value="UniProtKB-KW"/>
</dbReference>
<protein>
    <submittedName>
        <fullName evidence="2">Alpha/beta hydrolase</fullName>
    </submittedName>
</protein>
<feature type="domain" description="AB hydrolase-1" evidence="1">
    <location>
        <begin position="72"/>
        <end position="205"/>
    </location>
</feature>
<organism evidence="2 3">
    <name type="scientific">Draconibacterium aestuarii</name>
    <dbReference type="NCBI Taxonomy" id="2998507"/>
    <lineage>
        <taxon>Bacteria</taxon>
        <taxon>Pseudomonadati</taxon>
        <taxon>Bacteroidota</taxon>
        <taxon>Bacteroidia</taxon>
        <taxon>Marinilabiliales</taxon>
        <taxon>Prolixibacteraceae</taxon>
        <taxon>Draconibacterium</taxon>
    </lineage>
</organism>
<keyword evidence="2" id="KW-0378">Hydrolase</keyword>
<dbReference type="AlphaFoldDB" id="A0A9X3J4P6"/>
<gene>
    <name evidence="2" type="ORF">OU798_01775</name>
</gene>
<evidence type="ECO:0000313" key="3">
    <source>
        <dbReference type="Proteomes" id="UP001145087"/>
    </source>
</evidence>
<dbReference type="InterPro" id="IPR029058">
    <property type="entry name" value="AB_hydrolase_fold"/>
</dbReference>
<dbReference type="Gene3D" id="3.40.50.1820">
    <property type="entry name" value="alpha/beta hydrolase"/>
    <property type="match status" value="1"/>
</dbReference>